<dbReference type="InterPro" id="IPR058059">
    <property type="entry name" value="PA3496-like"/>
</dbReference>
<name>A0A5J6QT51_9GAMM</name>
<evidence type="ECO:0000256" key="1">
    <source>
        <dbReference type="SAM" id="MobiDB-lite"/>
    </source>
</evidence>
<sequence>MHRFHDESAHLDSKTRRKLEDQRRMQFRRAIEDRAELRRLQVECSDYPYPELIAVNYLLSSKAAHRKNGAKAR</sequence>
<dbReference type="KEGG" id="plal:FXN65_27505"/>
<feature type="region of interest" description="Disordered" evidence="1">
    <location>
        <begin position="1"/>
        <end position="22"/>
    </location>
</feature>
<dbReference type="Proteomes" id="UP000327179">
    <property type="component" value="Chromosome"/>
</dbReference>
<accession>A0A5J6QT51</accession>
<reference evidence="2 3" key="1">
    <citation type="submission" date="2019-08" db="EMBL/GenBank/DDBJ databases">
        <title>Whole-genome Sequencing of e-waste polymer degrading bacterium Pseudomonas sp. strain PE08.</title>
        <authorList>
            <person name="Kirdat K."/>
            <person name="Debbarma P."/>
            <person name="Narawade N."/>
            <person name="Suyal D."/>
            <person name="Thorat V."/>
            <person name="Shouche Y."/>
            <person name="Goel R."/>
            <person name="Yadav A."/>
        </authorList>
    </citation>
    <scope>NUCLEOTIDE SEQUENCE [LARGE SCALE GENOMIC DNA]</scope>
    <source>
        <strain evidence="2 3">PE08</strain>
    </source>
</reference>
<dbReference type="RefSeq" id="WP_151138508.1">
    <property type="nucleotide sequence ID" value="NZ_CP043311.1"/>
</dbReference>
<dbReference type="AlphaFoldDB" id="A0A5J6QT51"/>
<evidence type="ECO:0000313" key="3">
    <source>
        <dbReference type="Proteomes" id="UP000327179"/>
    </source>
</evidence>
<gene>
    <name evidence="2" type="ORF">FXN65_27505</name>
</gene>
<evidence type="ECO:0000313" key="2">
    <source>
        <dbReference type="EMBL" id="QEY65630.1"/>
    </source>
</evidence>
<proteinExistence type="predicted"/>
<dbReference type="EMBL" id="CP043311">
    <property type="protein sequence ID" value="QEY65630.1"/>
    <property type="molecule type" value="Genomic_DNA"/>
</dbReference>
<keyword evidence="3" id="KW-1185">Reference proteome</keyword>
<protein>
    <submittedName>
        <fullName evidence="2">Transcriptional regulator</fullName>
    </submittedName>
</protein>
<organism evidence="2 3">
    <name type="scientific">Metapseudomonas lalkuanensis</name>
    <dbReference type="NCBI Taxonomy" id="2604832"/>
    <lineage>
        <taxon>Bacteria</taxon>
        <taxon>Pseudomonadati</taxon>
        <taxon>Pseudomonadota</taxon>
        <taxon>Gammaproteobacteria</taxon>
        <taxon>Pseudomonadales</taxon>
        <taxon>Pseudomonadaceae</taxon>
        <taxon>Metapseudomonas</taxon>
    </lineage>
</organism>
<dbReference type="NCBIfam" id="NF046101">
    <property type="entry name" value="PA3496_fam"/>
    <property type="match status" value="1"/>
</dbReference>